<accession>A0A7S4QDP8</accession>
<dbReference type="AlphaFoldDB" id="A0A7S4QDP8"/>
<feature type="domain" description="Glycosyltransferase 2-like" evidence="2">
    <location>
        <begin position="199"/>
        <end position="336"/>
    </location>
</feature>
<dbReference type="InterPro" id="IPR001173">
    <property type="entry name" value="Glyco_trans_2-like"/>
</dbReference>
<dbReference type="PANTHER" id="PTHR10859:SF91">
    <property type="entry name" value="DOLICHYL-PHOSPHATE BETA-GLUCOSYLTRANSFERASE"/>
    <property type="match status" value="1"/>
</dbReference>
<reference evidence="3" key="1">
    <citation type="submission" date="2021-01" db="EMBL/GenBank/DDBJ databases">
        <authorList>
            <person name="Corre E."/>
            <person name="Pelletier E."/>
            <person name="Niang G."/>
            <person name="Scheremetjew M."/>
            <person name="Finn R."/>
            <person name="Kale V."/>
            <person name="Holt S."/>
            <person name="Cochrane G."/>
            <person name="Meng A."/>
            <person name="Brown T."/>
            <person name="Cohen L."/>
        </authorList>
    </citation>
    <scope>NUCLEOTIDE SEQUENCE</scope>
    <source>
        <strain evidence="3">GSO104</strain>
    </source>
</reference>
<dbReference type="InterPro" id="IPR029044">
    <property type="entry name" value="Nucleotide-diphossugar_trans"/>
</dbReference>
<gene>
    <name evidence="3" type="ORF">DBRI00130_LOCUS1309</name>
</gene>
<protein>
    <recommendedName>
        <fullName evidence="2">Glycosyltransferase 2-like domain-containing protein</fullName>
    </recommendedName>
</protein>
<name>A0A7S4QDP8_9STRA</name>
<dbReference type="GO" id="GO:0006487">
    <property type="term" value="P:protein N-linked glycosylation"/>
    <property type="evidence" value="ECO:0007669"/>
    <property type="project" value="TreeGrafter"/>
</dbReference>
<feature type="chain" id="PRO_5030774070" description="Glycosyltransferase 2-like domain-containing protein" evidence="1">
    <location>
        <begin position="34"/>
        <end position="517"/>
    </location>
</feature>
<dbReference type="Gene3D" id="3.90.550.10">
    <property type="entry name" value="Spore Coat Polysaccharide Biosynthesis Protein SpsA, Chain A"/>
    <property type="match status" value="1"/>
</dbReference>
<dbReference type="SUPFAM" id="SSF53448">
    <property type="entry name" value="Nucleotide-diphospho-sugar transferases"/>
    <property type="match status" value="1"/>
</dbReference>
<organism evidence="3">
    <name type="scientific">Ditylum brightwellii</name>
    <dbReference type="NCBI Taxonomy" id="49249"/>
    <lineage>
        <taxon>Eukaryota</taxon>
        <taxon>Sar</taxon>
        <taxon>Stramenopiles</taxon>
        <taxon>Ochrophyta</taxon>
        <taxon>Bacillariophyta</taxon>
        <taxon>Mediophyceae</taxon>
        <taxon>Lithodesmiophycidae</taxon>
        <taxon>Lithodesmiales</taxon>
        <taxon>Lithodesmiaceae</taxon>
        <taxon>Ditylum</taxon>
    </lineage>
</organism>
<evidence type="ECO:0000259" key="2">
    <source>
        <dbReference type="Pfam" id="PF00535"/>
    </source>
</evidence>
<proteinExistence type="predicted"/>
<evidence type="ECO:0000313" key="3">
    <source>
        <dbReference type="EMBL" id="CAE4580483.1"/>
    </source>
</evidence>
<keyword evidence="1" id="KW-0732">Signal</keyword>
<evidence type="ECO:0000256" key="1">
    <source>
        <dbReference type="SAM" id="SignalP"/>
    </source>
</evidence>
<dbReference type="GO" id="GO:0005789">
    <property type="term" value="C:endoplasmic reticulum membrane"/>
    <property type="evidence" value="ECO:0007669"/>
    <property type="project" value="TreeGrafter"/>
</dbReference>
<dbReference type="PANTHER" id="PTHR10859">
    <property type="entry name" value="GLYCOSYL TRANSFERASE"/>
    <property type="match status" value="1"/>
</dbReference>
<feature type="signal peptide" evidence="1">
    <location>
        <begin position="1"/>
        <end position="33"/>
    </location>
</feature>
<sequence>MHQSNMPKNTSQSSLSSLLTVALLLLQCTFTIAIKIKSCHDSVGTCMNAQSNKQEQPCKHLLNKSSSILPLQQKRYQWKKSRRWTQPSSSSFPCVSTTTMMHHDLCAFIHRKHTGTNNNHQRNQGSIIPTTFNKIISTSFTMMQMTNNKIDEKNEYSSIHQNIHWEEKWNANKQQLDEKTTFALSASPPPPPLPSNLIVIIPAYNEYDRLPNTLHNYVSYLNSSPLWGRGSGQLDNDQKGDDSCCHSSILVVDDGSTDGTFQLIQNLYGTQNDDDDDKIKHGNYYNDGARGGVQVKCISLPQNEGKGSAIAYGLSKIECSDNKDDTIVLVADADGSGDITYLDDMVVSLASLIIKRKSCSSSPPPNDDSNDIWNTPACVIGNRGNDSSSLKRSILRWGFRTTVKLFCNDLGVSDTQCGFKLYTANAATVLYKDLNLKRWSHDVEVLYRARELGMAADEMEVGWVDMEGSKLVGSVSSSSFPFSSFFKESGGIVVVSMQMLLEVLWMRFQYIFGRWRV</sequence>
<dbReference type="Pfam" id="PF00535">
    <property type="entry name" value="Glycos_transf_2"/>
    <property type="match status" value="1"/>
</dbReference>
<dbReference type="EMBL" id="HBNS01001635">
    <property type="protein sequence ID" value="CAE4580483.1"/>
    <property type="molecule type" value="Transcribed_RNA"/>
</dbReference>